<evidence type="ECO:0000313" key="4">
    <source>
        <dbReference type="Proteomes" id="UP000254602"/>
    </source>
</evidence>
<gene>
    <name evidence="3" type="ORF">NCTC7914_03346</name>
</gene>
<protein>
    <submittedName>
        <fullName evidence="3">Amidohydrolase</fullName>
    </submittedName>
</protein>
<dbReference type="GO" id="GO:0016787">
    <property type="term" value="F:hydrolase activity"/>
    <property type="evidence" value="ECO:0007669"/>
    <property type="project" value="UniProtKB-KW"/>
</dbReference>
<feature type="chain" id="PRO_5016854237" evidence="1">
    <location>
        <begin position="27"/>
        <end position="308"/>
    </location>
</feature>
<organism evidence="3 4">
    <name type="scientific">Pseudomonas putida</name>
    <name type="common">Arthrobacter siderocapsulatus</name>
    <dbReference type="NCBI Taxonomy" id="303"/>
    <lineage>
        <taxon>Bacteria</taxon>
        <taxon>Pseudomonadati</taxon>
        <taxon>Pseudomonadota</taxon>
        <taxon>Gammaproteobacteria</taxon>
        <taxon>Pseudomonadales</taxon>
        <taxon>Pseudomonadaceae</taxon>
        <taxon>Pseudomonas</taxon>
    </lineage>
</organism>
<dbReference type="Pfam" id="PF04909">
    <property type="entry name" value="Amidohydro_2"/>
    <property type="match status" value="1"/>
</dbReference>
<dbReference type="PANTHER" id="PTHR35563:SF2">
    <property type="entry name" value="BARREL METAL-DEPENDENT HYDROLASE, PUTATIVE (AFU_ORTHOLOGUE AFUA_1G16240)-RELATED"/>
    <property type="match status" value="1"/>
</dbReference>
<dbReference type="AlphaFoldDB" id="A0A379KMD9"/>
<dbReference type="PROSITE" id="PS51318">
    <property type="entry name" value="TAT"/>
    <property type="match status" value="1"/>
</dbReference>
<dbReference type="InterPro" id="IPR006680">
    <property type="entry name" value="Amidohydro-rel"/>
</dbReference>
<dbReference type="InterPro" id="IPR032466">
    <property type="entry name" value="Metal_Hydrolase"/>
</dbReference>
<keyword evidence="1" id="KW-0732">Signal</keyword>
<keyword evidence="3" id="KW-0378">Hydrolase</keyword>
<dbReference type="SUPFAM" id="SSF51556">
    <property type="entry name" value="Metallo-dependent hydrolases"/>
    <property type="match status" value="1"/>
</dbReference>
<feature type="signal peptide" evidence="1">
    <location>
        <begin position="1"/>
        <end position="26"/>
    </location>
</feature>
<dbReference type="Proteomes" id="UP000254602">
    <property type="component" value="Unassembled WGS sequence"/>
</dbReference>
<accession>A0A379KMD9</accession>
<evidence type="ECO:0000313" key="3">
    <source>
        <dbReference type="EMBL" id="SUD69206.1"/>
    </source>
</evidence>
<dbReference type="PANTHER" id="PTHR35563">
    <property type="entry name" value="BARREL METAL-DEPENDENT HYDROLASE, PUTATIVE (AFU_ORTHOLOGUE AFUA_1G16240)-RELATED"/>
    <property type="match status" value="1"/>
</dbReference>
<feature type="domain" description="Amidohydrolase-related" evidence="2">
    <location>
        <begin position="46"/>
        <end position="306"/>
    </location>
</feature>
<sequence>MSLTRRHFVAASASLLGFAAAGQSLAAVPWSTGEQPPRLKFPSGSVDCHMHLFDDRVPPVPNAKLRPPNATLADYQQLQERLGVHRMVIVTPSTYGFNNQVLMDGLEASNGNARGVAVIEPTISDYDLQKMHAAGVRGVRINLSFGGAGIEYLEPLAARVNELGWHVQFVSPGKALPGLEARLRKLPGTVVIDHLGEVEQPGGFDSEPFKVLQRLLDTDKVWIKLSGAYISSAVGAPSYEDYGQLAGLLVAKRPDRFVWGSDWPHVTEKGSKPDDALLADLLLEWIPSESIRNQILSLNPSKLYGFPT</sequence>
<proteinExistence type="predicted"/>
<dbReference type="Gene3D" id="3.20.20.140">
    <property type="entry name" value="Metal-dependent hydrolases"/>
    <property type="match status" value="1"/>
</dbReference>
<evidence type="ECO:0000259" key="2">
    <source>
        <dbReference type="Pfam" id="PF04909"/>
    </source>
</evidence>
<reference evidence="3 4" key="1">
    <citation type="submission" date="2018-06" db="EMBL/GenBank/DDBJ databases">
        <authorList>
            <consortium name="Pathogen Informatics"/>
            <person name="Doyle S."/>
        </authorList>
    </citation>
    <scope>NUCLEOTIDE SEQUENCE [LARGE SCALE GENOMIC DNA]</scope>
    <source>
        <strain evidence="3 4">NCTC7914</strain>
    </source>
</reference>
<dbReference type="InterPro" id="IPR052358">
    <property type="entry name" value="Aro_Compnd_Degr_Hydrolases"/>
</dbReference>
<evidence type="ECO:0000256" key="1">
    <source>
        <dbReference type="SAM" id="SignalP"/>
    </source>
</evidence>
<name>A0A379KMD9_PSEPU</name>
<dbReference type="InterPro" id="IPR006311">
    <property type="entry name" value="TAT_signal"/>
</dbReference>
<dbReference type="EMBL" id="UGUY01000001">
    <property type="protein sequence ID" value="SUD69206.1"/>
    <property type="molecule type" value="Genomic_DNA"/>
</dbReference>